<keyword evidence="10" id="KW-0735">Signal-anchor</keyword>
<dbReference type="STRING" id="1045855.DSC_01025"/>
<dbReference type="AlphaFoldDB" id="G7USZ7"/>
<dbReference type="Proteomes" id="UP000005870">
    <property type="component" value="Chromosome"/>
</dbReference>
<dbReference type="GO" id="GO:0031992">
    <property type="term" value="F:energy transducer activity"/>
    <property type="evidence" value="ECO:0007669"/>
    <property type="project" value="InterPro"/>
</dbReference>
<dbReference type="eggNOG" id="COG0810">
    <property type="taxonomic scope" value="Bacteria"/>
</dbReference>
<keyword evidence="5 10" id="KW-0997">Cell inner membrane</keyword>
<dbReference type="PRINTS" id="PR01374">
    <property type="entry name" value="TONBPROTEIN"/>
</dbReference>
<evidence type="ECO:0000313" key="14">
    <source>
        <dbReference type="Proteomes" id="UP000005870"/>
    </source>
</evidence>
<dbReference type="KEGG" id="psd:DSC_01025"/>
<dbReference type="GO" id="GO:0015891">
    <property type="term" value="P:siderophore transport"/>
    <property type="evidence" value="ECO:0007669"/>
    <property type="project" value="InterPro"/>
</dbReference>
<feature type="compositionally biased region" description="Pro residues" evidence="11">
    <location>
        <begin position="64"/>
        <end position="108"/>
    </location>
</feature>
<keyword evidence="6 10" id="KW-0812">Transmembrane</keyword>
<evidence type="ECO:0000256" key="1">
    <source>
        <dbReference type="ARBA" id="ARBA00004383"/>
    </source>
</evidence>
<keyword evidence="9 10" id="KW-0472">Membrane</keyword>
<keyword evidence="7 10" id="KW-0653">Protein transport</keyword>
<organism evidence="13 14">
    <name type="scientific">Pseudoxanthomonas spadix (strain BD-a59)</name>
    <dbReference type="NCBI Taxonomy" id="1045855"/>
    <lineage>
        <taxon>Bacteria</taxon>
        <taxon>Pseudomonadati</taxon>
        <taxon>Pseudomonadota</taxon>
        <taxon>Gammaproteobacteria</taxon>
        <taxon>Lysobacterales</taxon>
        <taxon>Lysobacteraceae</taxon>
        <taxon>Pseudoxanthomonas</taxon>
    </lineage>
</organism>
<feature type="domain" description="TonB C-terminal" evidence="12">
    <location>
        <begin position="133"/>
        <end position="224"/>
    </location>
</feature>
<comment type="subcellular location">
    <subcellularLocation>
        <location evidence="1 10">Cell inner membrane</location>
        <topology evidence="1 10">Single-pass membrane protein</topology>
        <orientation evidence="1 10">Periplasmic side</orientation>
    </subcellularLocation>
</comment>
<keyword evidence="3 10" id="KW-0813">Transport</keyword>
<proteinExistence type="inferred from homology"/>
<feature type="compositionally biased region" description="Pro residues" evidence="11">
    <location>
        <begin position="119"/>
        <end position="129"/>
    </location>
</feature>
<dbReference type="GO" id="GO:0030288">
    <property type="term" value="C:outer membrane-bounded periplasmic space"/>
    <property type="evidence" value="ECO:0007669"/>
    <property type="project" value="InterPro"/>
</dbReference>
<gene>
    <name evidence="13" type="ordered locus">DSC_01025</name>
</gene>
<dbReference type="GO" id="GO:0015031">
    <property type="term" value="P:protein transport"/>
    <property type="evidence" value="ECO:0007669"/>
    <property type="project" value="UniProtKB-UniRule"/>
</dbReference>
<dbReference type="Pfam" id="PF03544">
    <property type="entry name" value="TonB_C"/>
    <property type="match status" value="1"/>
</dbReference>
<dbReference type="RefSeq" id="WP_014159036.1">
    <property type="nucleotide sequence ID" value="NC_016147.2"/>
</dbReference>
<name>G7USZ7_PSEUP</name>
<keyword evidence="8 10" id="KW-1133">Transmembrane helix</keyword>
<dbReference type="InterPro" id="IPR006260">
    <property type="entry name" value="TonB/TolA_C"/>
</dbReference>
<comment type="similarity">
    <text evidence="2 10">Belongs to the TonB family.</text>
</comment>
<dbReference type="InterPro" id="IPR003538">
    <property type="entry name" value="TonB"/>
</dbReference>
<evidence type="ECO:0000259" key="12">
    <source>
        <dbReference type="PROSITE" id="PS52015"/>
    </source>
</evidence>
<evidence type="ECO:0000256" key="8">
    <source>
        <dbReference type="ARBA" id="ARBA00022989"/>
    </source>
</evidence>
<dbReference type="OrthoDB" id="5956010at2"/>
<evidence type="ECO:0000256" key="3">
    <source>
        <dbReference type="ARBA" id="ARBA00022448"/>
    </source>
</evidence>
<dbReference type="Gene3D" id="3.30.1150.10">
    <property type="match status" value="1"/>
</dbReference>
<dbReference type="GO" id="GO:0098797">
    <property type="term" value="C:plasma membrane protein complex"/>
    <property type="evidence" value="ECO:0007669"/>
    <property type="project" value="TreeGrafter"/>
</dbReference>
<comment type="function">
    <text evidence="10">Interacts with outer membrane receptor proteins that carry out high-affinity binding and energy dependent uptake into the periplasmic space of specific substrates. It could act to transduce energy from the cytoplasmic membrane to specific energy-requiring processes in the outer membrane, resulting in the release into the periplasm of ligands bound by these outer membrane proteins.</text>
</comment>
<dbReference type="PANTHER" id="PTHR33446:SF2">
    <property type="entry name" value="PROTEIN TONB"/>
    <property type="match status" value="1"/>
</dbReference>
<evidence type="ECO:0000256" key="11">
    <source>
        <dbReference type="SAM" id="MobiDB-lite"/>
    </source>
</evidence>
<keyword evidence="14" id="KW-1185">Reference proteome</keyword>
<evidence type="ECO:0000313" key="13">
    <source>
        <dbReference type="EMBL" id="AER54858.1"/>
    </source>
</evidence>
<protein>
    <recommendedName>
        <fullName evidence="10">Protein TonB</fullName>
    </recommendedName>
</protein>
<dbReference type="HOGENOM" id="CLU_076057_5_0_6"/>
<evidence type="ECO:0000256" key="2">
    <source>
        <dbReference type="ARBA" id="ARBA00006555"/>
    </source>
</evidence>
<dbReference type="InterPro" id="IPR051045">
    <property type="entry name" value="TonB-dependent_transducer"/>
</dbReference>
<accession>G7USZ7</accession>
<dbReference type="GO" id="GO:0055085">
    <property type="term" value="P:transmembrane transport"/>
    <property type="evidence" value="ECO:0007669"/>
    <property type="project" value="InterPro"/>
</dbReference>
<dbReference type="PANTHER" id="PTHR33446">
    <property type="entry name" value="PROTEIN TONB-RELATED"/>
    <property type="match status" value="1"/>
</dbReference>
<dbReference type="SUPFAM" id="SSF74653">
    <property type="entry name" value="TolA/TonB C-terminal domain"/>
    <property type="match status" value="1"/>
</dbReference>
<feature type="transmembrane region" description="Helical" evidence="10">
    <location>
        <begin position="24"/>
        <end position="47"/>
    </location>
</feature>
<feature type="region of interest" description="Disordered" evidence="11">
    <location>
        <begin position="60"/>
        <end position="152"/>
    </location>
</feature>
<evidence type="ECO:0000256" key="5">
    <source>
        <dbReference type="ARBA" id="ARBA00022519"/>
    </source>
</evidence>
<reference evidence="13 14" key="1">
    <citation type="journal article" date="2012" name="J. Bacteriol.">
        <title>Complete Genome Sequence of the BTEX-Degrading Bacterium Pseudoxanthomonas spadix BD-a59.</title>
        <authorList>
            <person name="Lee S.H."/>
            <person name="Jin H.M."/>
            <person name="Lee H.J."/>
            <person name="Kim J.M."/>
            <person name="Jeon C.O."/>
        </authorList>
    </citation>
    <scope>NUCLEOTIDE SEQUENCE [LARGE SCALE GENOMIC DNA]</scope>
    <source>
        <strain evidence="13 14">BD-a59</strain>
    </source>
</reference>
<evidence type="ECO:0000256" key="7">
    <source>
        <dbReference type="ARBA" id="ARBA00022927"/>
    </source>
</evidence>
<evidence type="ECO:0000256" key="9">
    <source>
        <dbReference type="ARBA" id="ARBA00023136"/>
    </source>
</evidence>
<sequence>MAEQLVINRYREQEGPQGLNWSRIIGYAFVIALHVAVFLLLLIPAVAPPAQKEEEQKMLVQIVDPPPPPPPHPPPPPKQETPPPPVKELSPPKPSPVPPPPEAPPVDVPDPRPMDTYAPPAPPAPPAPSPDIGASVDISSKNMNPPRYPPAAARAGVEGTVILIIDVDANGNVTNVSVEKSSRNRDLDRAATEAARKWRFNPGKSGGQSVAGRVRVPVDFSMGG</sequence>
<dbReference type="NCBIfam" id="TIGR01352">
    <property type="entry name" value="tonB_Cterm"/>
    <property type="match status" value="1"/>
</dbReference>
<evidence type="ECO:0000256" key="4">
    <source>
        <dbReference type="ARBA" id="ARBA00022475"/>
    </source>
</evidence>
<keyword evidence="4 10" id="KW-1003">Cell membrane</keyword>
<dbReference type="PROSITE" id="PS52015">
    <property type="entry name" value="TONB_CTD"/>
    <property type="match status" value="1"/>
</dbReference>
<dbReference type="EMBL" id="CP003093">
    <property type="protein sequence ID" value="AER54858.1"/>
    <property type="molecule type" value="Genomic_DNA"/>
</dbReference>
<evidence type="ECO:0000256" key="6">
    <source>
        <dbReference type="ARBA" id="ARBA00022692"/>
    </source>
</evidence>
<dbReference type="InterPro" id="IPR037682">
    <property type="entry name" value="TonB_C"/>
</dbReference>
<evidence type="ECO:0000256" key="10">
    <source>
        <dbReference type="RuleBase" id="RU362123"/>
    </source>
</evidence>